<evidence type="ECO:0000313" key="3">
    <source>
        <dbReference type="Proteomes" id="UP001212841"/>
    </source>
</evidence>
<reference evidence="2" key="1">
    <citation type="submission" date="2020-05" db="EMBL/GenBank/DDBJ databases">
        <title>Phylogenomic resolution of chytrid fungi.</title>
        <authorList>
            <person name="Stajich J.E."/>
            <person name="Amses K."/>
            <person name="Simmons R."/>
            <person name="Seto K."/>
            <person name="Myers J."/>
            <person name="Bonds A."/>
            <person name="Quandt C.A."/>
            <person name="Barry K."/>
            <person name="Liu P."/>
            <person name="Grigoriev I."/>
            <person name="Longcore J.E."/>
            <person name="James T.Y."/>
        </authorList>
    </citation>
    <scope>NUCLEOTIDE SEQUENCE</scope>
    <source>
        <strain evidence="2">JEL0318</strain>
    </source>
</reference>
<evidence type="ECO:0000313" key="2">
    <source>
        <dbReference type="EMBL" id="KAJ3049567.1"/>
    </source>
</evidence>
<comment type="caution">
    <text evidence="2">The sequence shown here is derived from an EMBL/GenBank/DDBJ whole genome shotgun (WGS) entry which is preliminary data.</text>
</comment>
<name>A0AAD5S8X6_9FUNG</name>
<feature type="compositionally biased region" description="Low complexity" evidence="1">
    <location>
        <begin position="122"/>
        <end position="139"/>
    </location>
</feature>
<sequence length="209" mass="21630">MTARNLGLAIFPGLVDPAAFMIANAEEVFGISSEELRKSLVKETTKVDELLLKPPSASIPTPTPLPSSSTNTSSLQHSQPIPLPPGPVPSHPYRHKVSSTNSLLTPPLRTDSAEDGTDMGRSVTSTTSETPSVVVTEGSLSDGVDVDYVVVGEEDVGSPSSEGKEIGGVVQQTPVEVSNEGRPAAYQSPIAKAAAASIGIDQAGKTSQK</sequence>
<evidence type="ECO:0000256" key="1">
    <source>
        <dbReference type="SAM" id="MobiDB-lite"/>
    </source>
</evidence>
<feature type="region of interest" description="Disordered" evidence="1">
    <location>
        <begin position="42"/>
        <end position="139"/>
    </location>
</feature>
<gene>
    <name evidence="2" type="ORF">HK097_009453</name>
</gene>
<feature type="compositionally biased region" description="Pro residues" evidence="1">
    <location>
        <begin position="81"/>
        <end position="90"/>
    </location>
</feature>
<proteinExistence type="predicted"/>
<keyword evidence="3" id="KW-1185">Reference proteome</keyword>
<organism evidence="2 3">
    <name type="scientific">Rhizophlyctis rosea</name>
    <dbReference type="NCBI Taxonomy" id="64517"/>
    <lineage>
        <taxon>Eukaryota</taxon>
        <taxon>Fungi</taxon>
        <taxon>Fungi incertae sedis</taxon>
        <taxon>Chytridiomycota</taxon>
        <taxon>Chytridiomycota incertae sedis</taxon>
        <taxon>Chytridiomycetes</taxon>
        <taxon>Rhizophlyctidales</taxon>
        <taxon>Rhizophlyctidaceae</taxon>
        <taxon>Rhizophlyctis</taxon>
    </lineage>
</organism>
<accession>A0AAD5S8X6</accession>
<protein>
    <submittedName>
        <fullName evidence="2">Uncharacterized protein</fullName>
    </submittedName>
</protein>
<dbReference type="EMBL" id="JADGJD010000625">
    <property type="protein sequence ID" value="KAJ3049567.1"/>
    <property type="molecule type" value="Genomic_DNA"/>
</dbReference>
<dbReference type="AlphaFoldDB" id="A0AAD5S8X6"/>
<feature type="compositionally biased region" description="Low complexity" evidence="1">
    <location>
        <begin position="54"/>
        <end position="74"/>
    </location>
</feature>
<feature type="compositionally biased region" description="Basic and acidic residues" evidence="1">
    <location>
        <begin position="42"/>
        <end position="51"/>
    </location>
</feature>
<dbReference type="Proteomes" id="UP001212841">
    <property type="component" value="Unassembled WGS sequence"/>
</dbReference>